<dbReference type="SMART" id="SM00463">
    <property type="entry name" value="SMR"/>
    <property type="match status" value="1"/>
</dbReference>
<dbReference type="InterPro" id="IPR027417">
    <property type="entry name" value="P-loop_NTPase"/>
</dbReference>
<accession>Q19803</accession>
<dbReference type="InterPro" id="IPR036063">
    <property type="entry name" value="Smr_dom_sf"/>
</dbReference>
<evidence type="ECO:0000313" key="4">
    <source>
        <dbReference type="Proteomes" id="UP000001940"/>
    </source>
</evidence>
<organism evidence="3 4">
    <name type="scientific">Caenorhabditis elegans</name>
    <dbReference type="NCBI Taxonomy" id="6239"/>
    <lineage>
        <taxon>Eukaryota</taxon>
        <taxon>Metazoa</taxon>
        <taxon>Ecdysozoa</taxon>
        <taxon>Nematoda</taxon>
        <taxon>Chromadorea</taxon>
        <taxon>Rhabditida</taxon>
        <taxon>Rhabditina</taxon>
        <taxon>Rhabditomorpha</taxon>
        <taxon>Rhabditoidea</taxon>
        <taxon>Rhabditidae</taxon>
        <taxon>Peloderinae</taxon>
        <taxon>Caenorhabditis</taxon>
    </lineage>
</organism>
<evidence type="ECO:0007829" key="6">
    <source>
        <dbReference type="PeptideAtlas" id="Q19803"/>
    </source>
</evidence>
<dbReference type="SUPFAM" id="SSF160443">
    <property type="entry name" value="SMR domain-like"/>
    <property type="match status" value="1"/>
</dbReference>
<dbReference type="SUPFAM" id="SSF52540">
    <property type="entry name" value="P-loop containing nucleoside triphosphate hydrolases"/>
    <property type="match status" value="1"/>
</dbReference>
<evidence type="ECO:0000313" key="3">
    <source>
        <dbReference type="EMBL" id="CCD66804.2"/>
    </source>
</evidence>
<dbReference type="SMR" id="Q19803"/>
<dbReference type="HOGENOM" id="CLU_026808_0_0_1"/>
<feature type="compositionally biased region" description="Low complexity" evidence="1">
    <location>
        <begin position="479"/>
        <end position="489"/>
    </location>
</feature>
<keyword evidence="6" id="KW-1267">Proteomics identification</keyword>
<evidence type="ECO:0000256" key="1">
    <source>
        <dbReference type="SAM" id="MobiDB-lite"/>
    </source>
</evidence>
<feature type="region of interest" description="Disordered" evidence="1">
    <location>
        <begin position="471"/>
        <end position="506"/>
    </location>
</feature>
<feature type="domain" description="Smr" evidence="2">
    <location>
        <begin position="578"/>
        <end position="656"/>
    </location>
</feature>
<dbReference type="RefSeq" id="NP_001379779.1">
    <property type="nucleotide sequence ID" value="NM_001393328.1"/>
</dbReference>
<dbReference type="PANTHER" id="PTHR46535">
    <property type="entry name" value="NEDD4-BINDING PROTEIN 2"/>
    <property type="match status" value="1"/>
</dbReference>
<dbReference type="Gene3D" id="3.40.50.300">
    <property type="entry name" value="P-loop containing nucleotide triphosphate hydrolases"/>
    <property type="match status" value="1"/>
</dbReference>
<keyword evidence="4" id="KW-1185">Reference proteome</keyword>
<dbReference type="PROSITE" id="PS50828">
    <property type="entry name" value="SMR"/>
    <property type="match status" value="1"/>
</dbReference>
<dbReference type="EMBL" id="BX284603">
    <property type="protein sequence ID" value="CCD66804.2"/>
    <property type="molecule type" value="Genomic_DNA"/>
</dbReference>
<dbReference type="STRING" id="6239.F26A1.13.1"/>
<dbReference type="AGR" id="WB:WBGene00017811"/>
<dbReference type="GeneID" id="184951"/>
<dbReference type="PaxDb" id="6239-F26A1.13"/>
<dbReference type="Proteomes" id="UP000001940">
    <property type="component" value="Chromosome III"/>
</dbReference>
<reference evidence="3 4" key="1">
    <citation type="journal article" date="1998" name="Science">
        <title>Genome sequence of the nematode C. elegans: a platform for investigating biology.</title>
        <authorList>
            <consortium name="The C. elegans sequencing consortium"/>
            <person name="Sulson J.E."/>
            <person name="Waterston R."/>
        </authorList>
    </citation>
    <scope>NUCLEOTIDE SEQUENCE [LARGE SCALE GENOMIC DNA]</scope>
    <source>
        <strain evidence="3 4">Bristol N2</strain>
    </source>
</reference>
<name>Q19803_CAEEL</name>
<dbReference type="AlphaFoldDB" id="Q19803"/>
<gene>
    <name evidence="3 5" type="primary">nonu-1</name>
    <name evidence="3" type="ORF">CELE_F26A1.13</name>
    <name evidence="5" type="ORF">F26A1.13</name>
</gene>
<dbReference type="PANTHER" id="PTHR46535:SF1">
    <property type="entry name" value="NEDD4-BINDING PROTEIN 2"/>
    <property type="match status" value="1"/>
</dbReference>
<dbReference type="CTD" id="184951"/>
<proteinExistence type="evidence at protein level"/>
<dbReference type="InterPro" id="IPR052772">
    <property type="entry name" value="Endo/PolyKinase_Domain-Protein"/>
</dbReference>
<dbReference type="PeptideAtlas" id="Q19803"/>
<dbReference type="WormBase" id="F26A1.13">
    <property type="protein sequence ID" value="CE52826"/>
    <property type="gene ID" value="WBGene00017811"/>
    <property type="gene designation" value="nonu-1"/>
</dbReference>
<dbReference type="eggNOG" id="KOG2401">
    <property type="taxonomic scope" value="Eukaryota"/>
</dbReference>
<dbReference type="KEGG" id="cel:CELE_F26A1.13"/>
<dbReference type="OrthoDB" id="3231855at2759"/>
<sequence length="656" mass="74655">MSPRKHEQCFNFDAEISDIQKCLVEGHRTIILIRGVTGSGKSTLARELVNHSENGVIVKNDVSNNITRSVRKFIDEDKHLIVVDEENVQRSSVKKFAELAVNGHYEIFVLEPDTDWRHDAIECKKRSEKDEEIGSIESKIMQLKENQLGWEHLVIGGEASVKISNFHIDTEITSVLCKSPISSVNKGSLTESTTSSTSSLSQIFSMTPEIKVKSMRSVGTQVDVQCITYGLAGFDSVFKHCGVFSGEEHNVSSIWKGPVRMVERKTETESFEISQYGETVFKPSLQLLVGTSDEIAFSLLRHVFSKMDIIELRHYLQVLGFEKTFNLMYNLGEEFIEGEIPVDERILLDEIEALESFTVSNMTIEEEIEARRVERLALKFVEEMYNPDTENDEQIALLLHSEMNDENGDNDLIEEDYFNIANLEESFPGTNKKVVREAYNIAGRKVDFTREILLSNGEVENTYAVKLKPKPTWSKKVASSPSPLRLSLPKKSKKEEENHFLKKRSGRHSQLEEIQLLAIRTRQKIEADRITSSNSMAAAKYRQLIIVDRASRMKIEKSSEVKELDRKIREAHNNPWFLDLHYMSVDGAVKLVKEAIEAVKYHLKAARNLDRRITVVTGSGNNSKCGAKIKPQVLAMLQHNDYNYELVNDGCIRFKV</sequence>
<dbReference type="InterPro" id="IPR002625">
    <property type="entry name" value="Smr_dom"/>
</dbReference>
<protein>
    <submittedName>
        <fullName evidence="3">Smr domain-containing protein</fullName>
    </submittedName>
</protein>
<dbReference type="UCSC" id="F26A1.13">
    <property type="organism name" value="c. elegans"/>
</dbReference>
<dbReference type="Bgee" id="WBGene00017811">
    <property type="expression patterns" value="Expressed in adult organism and 3 other cell types or tissues"/>
</dbReference>
<evidence type="ECO:0000313" key="5">
    <source>
        <dbReference type="WormBase" id="F26A1.13"/>
    </source>
</evidence>
<dbReference type="Gene3D" id="3.30.1370.110">
    <property type="match status" value="1"/>
</dbReference>
<dbReference type="FunCoup" id="Q19803">
    <property type="interactions" value="716"/>
</dbReference>
<evidence type="ECO:0000259" key="2">
    <source>
        <dbReference type="PROSITE" id="PS50828"/>
    </source>
</evidence>
<dbReference type="GO" id="GO:0004519">
    <property type="term" value="F:endonuclease activity"/>
    <property type="evidence" value="ECO:0000318"/>
    <property type="project" value="GO_Central"/>
</dbReference>
<dbReference type="InParanoid" id="Q19803"/>
<dbReference type="PIR" id="T16162">
    <property type="entry name" value="T16162"/>
</dbReference>